<sequence length="310" mass="32644">MSNTTAVPRTLPVFSLTGKTALVTGAARGLGREFLLALVASGARGICADLSLPSCNDSIAAIRTELLTNPTLSTTVPFAADGSDIPDMHGIAVDVTDEESVKACFKEAVEKFGSVDILVTAAGICQNIPAEEYSYADWKKVMSVNLDGTFLCAREAGRYMIAAAKAKVAADPVQPTPETGTAPLVVPKTTGSIIMISSMSARIVNRPQPQCAYNASKAGVSHLCKSLASEWAQYGIRVNALCPGYQMTELLKGVMEREGPELANGWMAGTPMGRLGVPRELRGAVVFLGGEASSFMTGQEMVVDGGYEVW</sequence>
<dbReference type="InterPro" id="IPR002347">
    <property type="entry name" value="SDR_fam"/>
</dbReference>
<evidence type="ECO:0000313" key="5">
    <source>
        <dbReference type="EMBL" id="RPA78827.1"/>
    </source>
</evidence>
<keyword evidence="2" id="KW-0521">NADP</keyword>
<dbReference type="PANTHER" id="PTHR43008">
    <property type="entry name" value="BENZIL REDUCTASE"/>
    <property type="match status" value="1"/>
</dbReference>
<evidence type="ECO:0000256" key="2">
    <source>
        <dbReference type="ARBA" id="ARBA00022857"/>
    </source>
</evidence>
<dbReference type="GO" id="GO:0050664">
    <property type="term" value="F:oxidoreductase activity, acting on NAD(P)H, oxygen as acceptor"/>
    <property type="evidence" value="ECO:0007669"/>
    <property type="project" value="TreeGrafter"/>
</dbReference>
<proteinExistence type="inferred from homology"/>
<dbReference type="Pfam" id="PF00106">
    <property type="entry name" value="adh_short"/>
    <property type="match status" value="1"/>
</dbReference>
<dbReference type="PRINTS" id="PR00081">
    <property type="entry name" value="GDHRDH"/>
</dbReference>
<dbReference type="AlphaFoldDB" id="A0A3N4I065"/>
<dbReference type="PRINTS" id="PR00080">
    <property type="entry name" value="SDRFAMILY"/>
</dbReference>
<evidence type="ECO:0000313" key="6">
    <source>
        <dbReference type="Proteomes" id="UP000275078"/>
    </source>
</evidence>
<name>A0A3N4I065_ASCIM</name>
<dbReference type="Proteomes" id="UP000275078">
    <property type="component" value="Unassembled WGS sequence"/>
</dbReference>
<dbReference type="SUPFAM" id="SSF51735">
    <property type="entry name" value="NAD(P)-binding Rossmann-fold domains"/>
    <property type="match status" value="1"/>
</dbReference>
<dbReference type="PROSITE" id="PS00061">
    <property type="entry name" value="ADH_SHORT"/>
    <property type="match status" value="1"/>
</dbReference>
<accession>A0A3N4I065</accession>
<dbReference type="GO" id="GO:0016616">
    <property type="term" value="F:oxidoreductase activity, acting on the CH-OH group of donors, NAD or NADP as acceptor"/>
    <property type="evidence" value="ECO:0007669"/>
    <property type="project" value="UniProtKB-ARBA"/>
</dbReference>
<dbReference type="Gene3D" id="3.40.50.720">
    <property type="entry name" value="NAD(P)-binding Rossmann-like Domain"/>
    <property type="match status" value="1"/>
</dbReference>
<keyword evidence="6" id="KW-1185">Reference proteome</keyword>
<keyword evidence="3" id="KW-0560">Oxidoreductase</keyword>
<dbReference type="Pfam" id="PF13561">
    <property type="entry name" value="adh_short_C2"/>
    <property type="match status" value="1"/>
</dbReference>
<dbReference type="EMBL" id="ML119706">
    <property type="protein sequence ID" value="RPA78827.1"/>
    <property type="molecule type" value="Genomic_DNA"/>
</dbReference>
<dbReference type="InterPro" id="IPR020904">
    <property type="entry name" value="Sc_DH/Rdtase_CS"/>
</dbReference>
<dbReference type="STRING" id="1160509.A0A3N4I065"/>
<evidence type="ECO:0000256" key="4">
    <source>
        <dbReference type="RuleBase" id="RU000363"/>
    </source>
</evidence>
<dbReference type="InterPro" id="IPR036291">
    <property type="entry name" value="NAD(P)-bd_dom_sf"/>
</dbReference>
<organism evidence="5 6">
    <name type="scientific">Ascobolus immersus RN42</name>
    <dbReference type="NCBI Taxonomy" id="1160509"/>
    <lineage>
        <taxon>Eukaryota</taxon>
        <taxon>Fungi</taxon>
        <taxon>Dikarya</taxon>
        <taxon>Ascomycota</taxon>
        <taxon>Pezizomycotina</taxon>
        <taxon>Pezizomycetes</taxon>
        <taxon>Pezizales</taxon>
        <taxon>Ascobolaceae</taxon>
        <taxon>Ascobolus</taxon>
    </lineage>
</organism>
<reference evidence="5 6" key="1">
    <citation type="journal article" date="2018" name="Nat. Ecol. Evol.">
        <title>Pezizomycetes genomes reveal the molecular basis of ectomycorrhizal truffle lifestyle.</title>
        <authorList>
            <person name="Murat C."/>
            <person name="Payen T."/>
            <person name="Noel B."/>
            <person name="Kuo A."/>
            <person name="Morin E."/>
            <person name="Chen J."/>
            <person name="Kohler A."/>
            <person name="Krizsan K."/>
            <person name="Balestrini R."/>
            <person name="Da Silva C."/>
            <person name="Montanini B."/>
            <person name="Hainaut M."/>
            <person name="Levati E."/>
            <person name="Barry K.W."/>
            <person name="Belfiori B."/>
            <person name="Cichocki N."/>
            <person name="Clum A."/>
            <person name="Dockter R.B."/>
            <person name="Fauchery L."/>
            <person name="Guy J."/>
            <person name="Iotti M."/>
            <person name="Le Tacon F."/>
            <person name="Lindquist E.A."/>
            <person name="Lipzen A."/>
            <person name="Malagnac F."/>
            <person name="Mello A."/>
            <person name="Molinier V."/>
            <person name="Miyauchi S."/>
            <person name="Poulain J."/>
            <person name="Riccioni C."/>
            <person name="Rubini A."/>
            <person name="Sitrit Y."/>
            <person name="Splivallo R."/>
            <person name="Traeger S."/>
            <person name="Wang M."/>
            <person name="Zifcakova L."/>
            <person name="Wipf D."/>
            <person name="Zambonelli A."/>
            <person name="Paolocci F."/>
            <person name="Nowrousian M."/>
            <person name="Ottonello S."/>
            <person name="Baldrian P."/>
            <person name="Spatafora J.W."/>
            <person name="Henrissat B."/>
            <person name="Nagy L.G."/>
            <person name="Aury J.M."/>
            <person name="Wincker P."/>
            <person name="Grigoriev I.V."/>
            <person name="Bonfante P."/>
            <person name="Martin F.M."/>
        </authorList>
    </citation>
    <scope>NUCLEOTIDE SEQUENCE [LARGE SCALE GENOMIC DNA]</scope>
    <source>
        <strain evidence="5 6">RN42</strain>
    </source>
</reference>
<comment type="similarity">
    <text evidence="1 4">Belongs to the short-chain dehydrogenases/reductases (SDR) family.</text>
</comment>
<evidence type="ECO:0000256" key="1">
    <source>
        <dbReference type="ARBA" id="ARBA00006484"/>
    </source>
</evidence>
<dbReference type="PANTHER" id="PTHR43008:SF14">
    <property type="entry name" value="DEHYDROGENASE ARBD, PUTATIVE-RELATED"/>
    <property type="match status" value="1"/>
</dbReference>
<gene>
    <name evidence="5" type="ORF">BJ508DRAFT_416315</name>
</gene>
<evidence type="ECO:0000256" key="3">
    <source>
        <dbReference type="ARBA" id="ARBA00023002"/>
    </source>
</evidence>
<protein>
    <submittedName>
        <fullName evidence="5">NAD(P)-binding protein</fullName>
    </submittedName>
</protein>
<dbReference type="OrthoDB" id="5307821at2759"/>